<accession>A0A093GWM3</accession>
<dbReference type="InterPro" id="IPR013783">
    <property type="entry name" value="Ig-like_fold"/>
</dbReference>
<keyword evidence="2" id="KW-1185">Reference proteome</keyword>
<dbReference type="GO" id="GO:0007156">
    <property type="term" value="P:homophilic cell adhesion via plasma membrane adhesion molecules"/>
    <property type="evidence" value="ECO:0007669"/>
    <property type="project" value="TreeGrafter"/>
</dbReference>
<dbReference type="EMBL" id="KL216821">
    <property type="protein sequence ID" value="KFV71467.1"/>
    <property type="molecule type" value="Genomic_DNA"/>
</dbReference>
<dbReference type="GO" id="GO:0005886">
    <property type="term" value="C:plasma membrane"/>
    <property type="evidence" value="ECO:0007669"/>
    <property type="project" value="TreeGrafter"/>
</dbReference>
<dbReference type="AlphaFoldDB" id="A0A093GWM3"/>
<evidence type="ECO:0000313" key="2">
    <source>
        <dbReference type="Proteomes" id="UP000053875"/>
    </source>
</evidence>
<dbReference type="SUPFAM" id="SSF48726">
    <property type="entry name" value="Immunoglobulin"/>
    <property type="match status" value="1"/>
</dbReference>
<evidence type="ECO:0000313" key="1">
    <source>
        <dbReference type="EMBL" id="KFV71467.1"/>
    </source>
</evidence>
<dbReference type="GO" id="GO:0098632">
    <property type="term" value="F:cell-cell adhesion mediator activity"/>
    <property type="evidence" value="ECO:0007669"/>
    <property type="project" value="TreeGrafter"/>
</dbReference>
<dbReference type="Gene3D" id="2.60.40.10">
    <property type="entry name" value="Immunoglobulins"/>
    <property type="match status" value="2"/>
</dbReference>
<dbReference type="InterPro" id="IPR042757">
    <property type="entry name" value="ESAM"/>
</dbReference>
<dbReference type="GO" id="GO:0005912">
    <property type="term" value="C:adherens junction"/>
    <property type="evidence" value="ECO:0007669"/>
    <property type="project" value="TreeGrafter"/>
</dbReference>
<sequence>PTQILSYLDGMVKVEETELRPRVGFLYPVVTHNISVLINGSRERDSGRYMVTVNVADEAAGVGIIRLNVQEVGAGPVGPGQGGMVGKAKRELERGEKEKWLSLRLGRAWPRLPREVELPHGWQQGSSDHARGTLKLTNLSLEMSGVYLCVAENRAGSANCSIALEV</sequence>
<proteinExistence type="predicted"/>
<feature type="non-terminal residue" evidence="1">
    <location>
        <position position="166"/>
    </location>
</feature>
<feature type="non-terminal residue" evidence="1">
    <location>
        <position position="1"/>
    </location>
</feature>
<dbReference type="Proteomes" id="UP000053875">
    <property type="component" value="Unassembled WGS sequence"/>
</dbReference>
<dbReference type="PANTHER" id="PTHR44549:SF1">
    <property type="entry name" value="ENDOTHELIAL CELL-SELECTIVE ADHESION MOLECULE"/>
    <property type="match status" value="1"/>
</dbReference>
<name>A0A093GWM3_DRYPU</name>
<dbReference type="PANTHER" id="PTHR44549">
    <property type="entry name" value="ENDOTHELIAL CELL-SELECTIVE ADHESION MOLECULE"/>
    <property type="match status" value="1"/>
</dbReference>
<organism evidence="1 2">
    <name type="scientific">Dryobates pubescens</name>
    <name type="common">Downy woodpecker</name>
    <name type="synonym">Picoides pubescens</name>
    <dbReference type="NCBI Taxonomy" id="118200"/>
    <lineage>
        <taxon>Eukaryota</taxon>
        <taxon>Metazoa</taxon>
        <taxon>Chordata</taxon>
        <taxon>Craniata</taxon>
        <taxon>Vertebrata</taxon>
        <taxon>Euteleostomi</taxon>
        <taxon>Archelosauria</taxon>
        <taxon>Archosauria</taxon>
        <taxon>Dinosauria</taxon>
        <taxon>Saurischia</taxon>
        <taxon>Theropoda</taxon>
        <taxon>Coelurosauria</taxon>
        <taxon>Aves</taxon>
        <taxon>Neognathae</taxon>
        <taxon>Neoaves</taxon>
        <taxon>Telluraves</taxon>
        <taxon>Coraciimorphae</taxon>
        <taxon>Piciformes</taxon>
        <taxon>Picidae</taxon>
        <taxon>Dryobates</taxon>
    </lineage>
</organism>
<dbReference type="InterPro" id="IPR036179">
    <property type="entry name" value="Ig-like_dom_sf"/>
</dbReference>
<protein>
    <submittedName>
        <fullName evidence="1">Endothelial cell-selective adhesion molecule</fullName>
    </submittedName>
</protein>
<dbReference type="STRING" id="118200.A0A093GWM3"/>
<reference evidence="1 2" key="1">
    <citation type="submission" date="2014-04" db="EMBL/GenBank/DDBJ databases">
        <title>Genome evolution of avian class.</title>
        <authorList>
            <person name="Zhang G."/>
            <person name="Li C."/>
        </authorList>
    </citation>
    <scope>NUCLEOTIDE SEQUENCE [LARGE SCALE GENOMIC DNA]</scope>
    <source>
        <strain evidence="1">BGI_N307</strain>
    </source>
</reference>
<gene>
    <name evidence="1" type="ORF">N307_15421</name>
</gene>